<proteinExistence type="inferred from homology"/>
<feature type="region of interest" description="Disordered" evidence="7">
    <location>
        <begin position="479"/>
        <end position="574"/>
    </location>
</feature>
<accession>A0A1B6K7X3</accession>
<evidence type="ECO:0000256" key="2">
    <source>
        <dbReference type="ARBA" id="ARBA00022664"/>
    </source>
</evidence>
<comment type="similarity">
    <text evidence="6">Belongs to the PRP39 family.</text>
</comment>
<dbReference type="SUPFAM" id="SSF48452">
    <property type="entry name" value="TPR-like"/>
    <property type="match status" value="2"/>
</dbReference>
<keyword evidence="3" id="KW-0677">Repeat</keyword>
<dbReference type="GO" id="GO:0005685">
    <property type="term" value="C:U1 snRNP"/>
    <property type="evidence" value="ECO:0007669"/>
    <property type="project" value="TreeGrafter"/>
</dbReference>
<dbReference type="Pfam" id="PF23240">
    <property type="entry name" value="HAT_PRP39_N"/>
    <property type="match status" value="1"/>
</dbReference>
<evidence type="ECO:0000256" key="3">
    <source>
        <dbReference type="ARBA" id="ARBA00022737"/>
    </source>
</evidence>
<dbReference type="PANTHER" id="PTHR17204">
    <property type="entry name" value="PRE-MRNA PROCESSING PROTEIN PRP39-RELATED"/>
    <property type="match status" value="1"/>
</dbReference>
<evidence type="ECO:0000256" key="7">
    <source>
        <dbReference type="SAM" id="MobiDB-lite"/>
    </source>
</evidence>
<evidence type="ECO:0000256" key="4">
    <source>
        <dbReference type="ARBA" id="ARBA00023187"/>
    </source>
</evidence>
<dbReference type="FunFam" id="1.25.40.10:FF:000063">
    <property type="entry name" value="Pre-mRNA processing factor 39"/>
    <property type="match status" value="1"/>
</dbReference>
<dbReference type="InterPro" id="IPR003107">
    <property type="entry name" value="HAT"/>
</dbReference>
<keyword evidence="4" id="KW-0508">mRNA splicing</keyword>
<dbReference type="PANTHER" id="PTHR17204:SF5">
    <property type="entry name" value="PRE-MRNA-PROCESSING FACTOR 39"/>
    <property type="match status" value="1"/>
</dbReference>
<dbReference type="InterPro" id="IPR011990">
    <property type="entry name" value="TPR-like_helical_dom_sf"/>
</dbReference>
<feature type="compositionally biased region" description="Low complexity" evidence="7">
    <location>
        <begin position="544"/>
        <end position="574"/>
    </location>
</feature>
<dbReference type="GO" id="GO:0071004">
    <property type="term" value="C:U2-type prespliceosome"/>
    <property type="evidence" value="ECO:0007669"/>
    <property type="project" value="TreeGrafter"/>
</dbReference>
<evidence type="ECO:0000256" key="5">
    <source>
        <dbReference type="ARBA" id="ARBA00023242"/>
    </source>
</evidence>
<feature type="compositionally biased region" description="Basic and acidic residues" evidence="7">
    <location>
        <begin position="479"/>
        <end position="506"/>
    </location>
</feature>
<comment type="subcellular location">
    <subcellularLocation>
        <location evidence="1">Nucleus</location>
    </subcellularLocation>
</comment>
<name>A0A1B6K7X3_9HEMI</name>
<dbReference type="GO" id="GO:0000243">
    <property type="term" value="C:commitment complex"/>
    <property type="evidence" value="ECO:0007669"/>
    <property type="project" value="TreeGrafter"/>
</dbReference>
<keyword evidence="5" id="KW-0539">Nucleus</keyword>
<evidence type="ECO:0000256" key="6">
    <source>
        <dbReference type="ARBA" id="ARBA00038019"/>
    </source>
</evidence>
<dbReference type="AlphaFoldDB" id="A0A1B6K7X3"/>
<gene>
    <name evidence="8" type="ORF">g.40428</name>
</gene>
<reference evidence="8" key="1">
    <citation type="submission" date="2015-11" db="EMBL/GenBank/DDBJ databases">
        <title>De novo transcriptome assembly of four potential Pierce s Disease insect vectors from Arizona vineyards.</title>
        <authorList>
            <person name="Tassone E.E."/>
        </authorList>
    </citation>
    <scope>NUCLEOTIDE SEQUENCE</scope>
</reference>
<dbReference type="GO" id="GO:0030627">
    <property type="term" value="F:pre-mRNA 5'-splice site binding"/>
    <property type="evidence" value="ECO:0007669"/>
    <property type="project" value="TreeGrafter"/>
</dbReference>
<dbReference type="Gene3D" id="1.25.40.10">
    <property type="entry name" value="Tetratricopeptide repeat domain"/>
    <property type="match status" value="2"/>
</dbReference>
<feature type="compositionally biased region" description="Polar residues" evidence="7">
    <location>
        <begin position="507"/>
        <end position="542"/>
    </location>
</feature>
<keyword evidence="2" id="KW-0507">mRNA processing</keyword>
<sequence length="598" mass="69302">MVSICHDANSRNNMGDCRQVYERGLKAIPFSVDLWIHYLNYCKTTFADDEEMLRSTFEKALETCGLEFRSDRLWDAYLKWETDNKNLQNITKIYDRVLATATQGFQTHFDGFCAHINNNPPSKVLTVDEFLTLRQEVLQQLRQSDSALGEAVTAPGDDTEAPPGEEPAEEAVIAVASPEETAKLKEKIVSIRWKTHITTKEAVQARQTFEEGIKRPYFHVKPLERCQLKNWKDYLEFEIAQGDAKRISVLFERCLIACALYEDFWLRYLRYLEEKVTDNTEIIRDVYERACTIHHKKKPNLHLHWAVYEEMQGNYEKAGEILTALEKVVPNLIQVIYRRINLARRSGDVATAADLYEHYIDKAKNRVIANNMTIKYARFCWKILNDIDRAVSILKKALEKDKENPRLYLQLIDMALQRTPVDESEVIGVIDIYLARENAELEQRVMFAQRKIEFLEDFGSNVKSVQKATDEFQKLLKQLQEKKKKSDDNKKQEEPNLKKTKSDQKDSSGPSYNASQMSQPPASTGQYSAPNYNQSGGYSQPPAQGGYNQGYNQQPPYNQQYNQQYNQSDPNYNNYQNWGYSQTGYGNYNQGWGGYNYY</sequence>
<dbReference type="Pfam" id="PF23241">
    <property type="entry name" value="HAT_PRP39_C"/>
    <property type="match status" value="1"/>
</dbReference>
<organism evidence="8">
    <name type="scientific">Homalodisca liturata</name>
    <dbReference type="NCBI Taxonomy" id="320908"/>
    <lineage>
        <taxon>Eukaryota</taxon>
        <taxon>Metazoa</taxon>
        <taxon>Ecdysozoa</taxon>
        <taxon>Arthropoda</taxon>
        <taxon>Hexapoda</taxon>
        <taxon>Insecta</taxon>
        <taxon>Pterygota</taxon>
        <taxon>Neoptera</taxon>
        <taxon>Paraneoptera</taxon>
        <taxon>Hemiptera</taxon>
        <taxon>Auchenorrhyncha</taxon>
        <taxon>Membracoidea</taxon>
        <taxon>Cicadellidae</taxon>
        <taxon>Cicadellinae</taxon>
        <taxon>Proconiini</taxon>
        <taxon>Homalodisca</taxon>
    </lineage>
</organism>
<protein>
    <submittedName>
        <fullName evidence="8">Uncharacterized protein</fullName>
    </submittedName>
</protein>
<feature type="region of interest" description="Disordered" evidence="7">
    <location>
        <begin position="145"/>
        <end position="166"/>
    </location>
</feature>
<dbReference type="SMART" id="SM00386">
    <property type="entry name" value="HAT"/>
    <property type="match status" value="6"/>
</dbReference>
<dbReference type="EMBL" id="GECU01000160">
    <property type="protein sequence ID" value="JAT07547.1"/>
    <property type="molecule type" value="Transcribed_RNA"/>
</dbReference>
<dbReference type="InterPro" id="IPR059164">
    <property type="entry name" value="HAT_PRP39_C"/>
</dbReference>
<evidence type="ECO:0000313" key="8">
    <source>
        <dbReference type="EMBL" id="JAT07547.1"/>
    </source>
</evidence>
<evidence type="ECO:0000256" key="1">
    <source>
        <dbReference type="ARBA" id="ARBA00004123"/>
    </source>
</evidence>
<dbReference type="GO" id="GO:0000395">
    <property type="term" value="P:mRNA 5'-splice site recognition"/>
    <property type="evidence" value="ECO:0007669"/>
    <property type="project" value="TreeGrafter"/>
</dbReference>